<evidence type="ECO:0000313" key="2">
    <source>
        <dbReference type="EMBL" id="EGD48373.1"/>
    </source>
</evidence>
<sequence>MKKYYTAITAIFLVFIGIMMVICLLSPAKTFSDEENRTLQTMPKFSVEKLKSGEFTKQFENYIADQFPKRNFFVGVKSRSELLLGKKENNNVYRGKDGYLMQKFVGDDLKATEKKMEYINNFLKDISVSNKYFMLVPTSVEINRDKLPYAAPAQSQLTYINEVESCLNSDVKFIDVYSTLYSKKNEYIYYKTDHHWTTDGAYYAYQKFCQVAGIKSRSKSEFNIKTVTKDFYGTSYSKSGFKDVKPDSINIYEPLDTKESCHVEYSDNKSGSDTLYSMDSLKQKDKYGVFLGGNHSLVKIKTWSKNNKKIVVIRDSYANCFVPFLASAYSEIYLVDMRYYDDSVSRLISANKIDDILFLYNASTFAEDDSIQFIE</sequence>
<dbReference type="STRING" id="588581.Cpap_2525"/>
<dbReference type="EMBL" id="ACXX02000004">
    <property type="protein sequence ID" value="EGD48373.1"/>
    <property type="molecule type" value="Genomic_DNA"/>
</dbReference>
<organism evidence="2 3">
    <name type="scientific">Ruminiclostridium papyrosolvens DSM 2782</name>
    <dbReference type="NCBI Taxonomy" id="588581"/>
    <lineage>
        <taxon>Bacteria</taxon>
        <taxon>Bacillati</taxon>
        <taxon>Bacillota</taxon>
        <taxon>Clostridia</taxon>
        <taxon>Eubacteriales</taxon>
        <taxon>Oscillospiraceae</taxon>
        <taxon>Ruminiclostridium</taxon>
    </lineage>
</organism>
<dbReference type="InterPro" id="IPR025945">
    <property type="entry name" value="DHHW"/>
</dbReference>
<protein>
    <recommendedName>
        <fullName evidence="4">DHHW protein</fullName>
    </recommendedName>
</protein>
<dbReference type="eggNOG" id="ENOG502Z8CW">
    <property type="taxonomic scope" value="Bacteria"/>
</dbReference>
<keyword evidence="1" id="KW-1133">Transmembrane helix</keyword>
<reference evidence="2" key="2">
    <citation type="submission" date="2011-01" db="EMBL/GenBank/DDBJ databases">
        <title>The Non-contiguous Finished genome of Clostridium papyrosolvens.</title>
        <authorList>
            <person name="Lucas S."/>
            <person name="Copeland A."/>
            <person name="Lapidus A."/>
            <person name="Cheng J.-F."/>
            <person name="Goodwin L."/>
            <person name="Pitluck S."/>
            <person name="Misra M."/>
            <person name="Chertkov O."/>
            <person name="Detter J.C."/>
            <person name="Han C."/>
            <person name="Tapia R."/>
            <person name="Land M."/>
            <person name="Hauser L."/>
            <person name="Kyrpides N."/>
            <person name="Ivanova N."/>
            <person name="Pagani I."/>
            <person name="Mouttaki H."/>
            <person name="He Z."/>
            <person name="Zhou J."/>
            <person name="Hemme C.L."/>
            <person name="Woyke T."/>
        </authorList>
    </citation>
    <scope>NUCLEOTIDE SEQUENCE [LARGE SCALE GENOMIC DNA]</scope>
    <source>
        <strain evidence="2">DSM 2782</strain>
    </source>
</reference>
<keyword evidence="1" id="KW-0812">Transmembrane</keyword>
<proteinExistence type="predicted"/>
<reference evidence="2" key="1">
    <citation type="submission" date="2009-07" db="EMBL/GenBank/DDBJ databases">
        <authorList>
            <consortium name="US DOE Joint Genome Institute (JGI-PGF)"/>
            <person name="Lucas S."/>
            <person name="Copeland A."/>
            <person name="Lapidus A."/>
            <person name="Glavina del Rio T."/>
            <person name="Tice H."/>
            <person name="Bruce D."/>
            <person name="Goodwin L."/>
            <person name="Pitluck S."/>
            <person name="Larimer F."/>
            <person name="Land M.L."/>
            <person name="Mouttaki H."/>
            <person name="He Z."/>
            <person name="Zhou J."/>
            <person name="Hemme C.L."/>
        </authorList>
    </citation>
    <scope>NUCLEOTIDE SEQUENCE</scope>
    <source>
        <strain evidence="2">DSM 2782</strain>
    </source>
</reference>
<name>F1TBG9_9FIRM</name>
<comment type="caution">
    <text evidence="2">The sequence shown here is derived from an EMBL/GenBank/DDBJ whole genome shotgun (WGS) entry which is preliminary data.</text>
</comment>
<keyword evidence="3" id="KW-1185">Reference proteome</keyword>
<keyword evidence="1" id="KW-0472">Membrane</keyword>
<evidence type="ECO:0000313" key="3">
    <source>
        <dbReference type="Proteomes" id="UP000003860"/>
    </source>
</evidence>
<accession>F1TBG9</accession>
<dbReference type="RefSeq" id="WP_004618527.1">
    <property type="nucleotide sequence ID" value="NZ_ACXX02000004.1"/>
</dbReference>
<feature type="transmembrane region" description="Helical" evidence="1">
    <location>
        <begin position="7"/>
        <end position="28"/>
    </location>
</feature>
<evidence type="ECO:0008006" key="4">
    <source>
        <dbReference type="Google" id="ProtNLM"/>
    </source>
</evidence>
<dbReference type="Pfam" id="PF14286">
    <property type="entry name" value="DHHW"/>
    <property type="match status" value="1"/>
</dbReference>
<dbReference type="OrthoDB" id="175771at2"/>
<dbReference type="Proteomes" id="UP000003860">
    <property type="component" value="Unassembled WGS sequence"/>
</dbReference>
<evidence type="ECO:0000256" key="1">
    <source>
        <dbReference type="SAM" id="Phobius"/>
    </source>
</evidence>
<dbReference type="AlphaFoldDB" id="F1TBG9"/>
<gene>
    <name evidence="2" type="ORF">Cpap_2525</name>
</gene>